<sequence>MNITEENPLQPLACNSFSLIIGVICGSITQIKPLLNDINTLRLLSYLQNIEVHILANGEKRSDVDKVATLIFAQKNSPIAVTYGTEQTKVLSIGQARSQIQKCVGKKMLDFTHCYAWILDDDMRIPNEAHAYLTWLPAFKKNKIDVLVGNFNGGSPNPPAHGIRVQLNDLIHNLKWLNGLQENQILPNRERENERFRLTYPDYYYDLSRKHDEHLGMPYWITPECEGESVLEAKHRVIKNVFKILTGEPFLRPLIVPISKNPLLDSKPSCNRGGNTFILNSEALLKTPNAILLTNGEENRRSDMIWAIINRYYHSLTIQSVSFPVYHHRFVNVKAKFNLHKTVSEIRGAALYAAMIHYFESNPLNKWHNLPSNGDIISIAYAEYVERRLLQYSENFSVITQQLKIIESEYLSAHPSINSAMKEIKTWVSKENFNTIASMVNNADNNIDIVGFIASLNTQIDAFCK</sequence>
<name>A0A106C2J9_SHEFR</name>
<accession>A0A106C2J9</accession>
<comment type="caution">
    <text evidence="1">The sequence shown here is derived from an EMBL/GenBank/DDBJ whole genome shotgun (WGS) entry which is preliminary data.</text>
</comment>
<dbReference type="EMBL" id="LRDC01000001">
    <property type="protein sequence ID" value="KVX03051.1"/>
    <property type="molecule type" value="Genomic_DNA"/>
</dbReference>
<gene>
    <name evidence="1" type="ORF">AWJ07_00270</name>
</gene>
<evidence type="ECO:0000313" key="2">
    <source>
        <dbReference type="Proteomes" id="UP000055702"/>
    </source>
</evidence>
<dbReference type="Proteomes" id="UP000055702">
    <property type="component" value="Unassembled WGS sequence"/>
</dbReference>
<dbReference type="AlphaFoldDB" id="A0A106C2J9"/>
<organism evidence="1">
    <name type="scientific">Shewanella frigidimarina</name>
    <dbReference type="NCBI Taxonomy" id="56812"/>
    <lineage>
        <taxon>Bacteria</taxon>
        <taxon>Pseudomonadati</taxon>
        <taxon>Pseudomonadota</taxon>
        <taxon>Gammaproteobacteria</taxon>
        <taxon>Alteromonadales</taxon>
        <taxon>Shewanellaceae</taxon>
        <taxon>Shewanella</taxon>
    </lineage>
</organism>
<evidence type="ECO:0000313" key="1">
    <source>
        <dbReference type="EMBL" id="KVX03051.1"/>
    </source>
</evidence>
<proteinExistence type="predicted"/>
<protein>
    <submittedName>
        <fullName evidence="1">Uncharacterized protein</fullName>
    </submittedName>
</protein>
<reference evidence="1 2" key="1">
    <citation type="submission" date="2016-01" db="EMBL/GenBank/DDBJ databases">
        <title>Draft genome of the antarctic isolate Shewanella frigidimarina Ag06-30.</title>
        <authorList>
            <person name="Parmeciano Di Noto G."/>
            <person name="Vazquez S."/>
            <person name="Mac Cormack W."/>
            <person name="Iriarte A."/>
            <person name="Quiroga C."/>
        </authorList>
    </citation>
    <scope>NUCLEOTIDE SEQUENCE [LARGE SCALE GENOMIC DNA]</scope>
    <source>
        <strain evidence="1 2">Ag06-30</strain>
    </source>
</reference>
<dbReference type="RefSeq" id="WP_059743462.1">
    <property type="nucleotide sequence ID" value="NZ_LRDC01000001.1"/>
</dbReference>